<evidence type="ECO:0000313" key="2">
    <source>
        <dbReference type="Proteomes" id="UP000247973"/>
    </source>
</evidence>
<comment type="caution">
    <text evidence="1">The sequence shown here is derived from an EMBL/GenBank/DDBJ whole genome shotgun (WGS) entry which is preliminary data.</text>
</comment>
<evidence type="ECO:0000313" key="1">
    <source>
        <dbReference type="EMBL" id="PXV62347.1"/>
    </source>
</evidence>
<proteinExistence type="predicted"/>
<dbReference type="EMBL" id="QICL01000020">
    <property type="protein sequence ID" value="PXV62347.1"/>
    <property type="molecule type" value="Genomic_DNA"/>
</dbReference>
<sequence>MKTTINEPTKRIARRNLPINDTYRFIRSYYNGGIYEGNGECCENCNKPLANIAIIENSSQKQFIVGMDCASTLSGIKNSDAYEIAESNFKEAKAVRAKINKHLKNEGAKMKIENTCAGDISIYIAKEQRAYLHEWVNKEFFFTYLSDLKSKVKNPEKNDFKTLATDNDLNDYDFSKLSYREGFEPVKITLHGFDFVLHHTEVQAPAGNYNKMFDLKMYENGKLLETDNFYSQREIKSNIKWNINKVLFERF</sequence>
<accession>A0A2V3PL77</accession>
<dbReference type="AlphaFoldDB" id="A0A2V3PL77"/>
<organism evidence="1 2">
    <name type="scientific">Dysgonomonas alginatilytica</name>
    <dbReference type="NCBI Taxonomy" id="1605892"/>
    <lineage>
        <taxon>Bacteria</taxon>
        <taxon>Pseudomonadati</taxon>
        <taxon>Bacteroidota</taxon>
        <taxon>Bacteroidia</taxon>
        <taxon>Bacteroidales</taxon>
        <taxon>Dysgonomonadaceae</taxon>
        <taxon>Dysgonomonas</taxon>
    </lineage>
</organism>
<name>A0A2V3PL77_9BACT</name>
<reference evidence="1 2" key="1">
    <citation type="submission" date="2018-03" db="EMBL/GenBank/DDBJ databases">
        <title>Genomic Encyclopedia of Archaeal and Bacterial Type Strains, Phase II (KMG-II): from individual species to whole genera.</title>
        <authorList>
            <person name="Goeker M."/>
        </authorList>
    </citation>
    <scope>NUCLEOTIDE SEQUENCE [LARGE SCALE GENOMIC DNA]</scope>
    <source>
        <strain evidence="1 2">DSM 100214</strain>
    </source>
</reference>
<dbReference type="Proteomes" id="UP000247973">
    <property type="component" value="Unassembled WGS sequence"/>
</dbReference>
<dbReference type="RefSeq" id="WP_110311483.1">
    <property type="nucleotide sequence ID" value="NZ_QICL01000020.1"/>
</dbReference>
<gene>
    <name evidence="1" type="ORF">CLV62_12035</name>
</gene>
<keyword evidence="2" id="KW-1185">Reference proteome</keyword>
<protein>
    <submittedName>
        <fullName evidence="1">Uncharacterized protein</fullName>
    </submittedName>
</protein>